<sequence length="181" mass="20360">MRTLISMTGVMLALAAPVGAQQLCDTSSGTQAYDYQSICVSSALAPQSGNRYDIRSLRDSDSRTAWCEGRSGHGIGETISFDYRFAGPLNTIWISNGYAKSSKSFTSNSRVKDITVHFWAQDDMERRTMSYRLEDHGVEQPIPLPWSHLQPRSIQIVIDSVYPGTRWQDTCVNEIWPDWGM</sequence>
<dbReference type="Pfam" id="PF25302">
    <property type="entry name" value="NADase_transloc"/>
    <property type="match status" value="1"/>
</dbReference>
<dbReference type="RefSeq" id="WP_138015026.1">
    <property type="nucleotide sequence ID" value="NZ_SULI01000003.1"/>
</dbReference>
<name>A0A4U7N7R3_9RHOB</name>
<dbReference type="NCBIfam" id="NF047619">
    <property type="entry name" value="NADase_discoid"/>
    <property type="match status" value="1"/>
</dbReference>
<dbReference type="EMBL" id="SULI01000003">
    <property type="protein sequence ID" value="TKZ21703.1"/>
    <property type="molecule type" value="Genomic_DNA"/>
</dbReference>
<dbReference type="OrthoDB" id="321999at2"/>
<reference evidence="3 4" key="1">
    <citation type="submission" date="2019-04" db="EMBL/GenBank/DDBJ databases">
        <title>Genome sequence of Pelagicola litoralis CL-ES2.</title>
        <authorList>
            <person name="Cao J."/>
        </authorList>
    </citation>
    <scope>NUCLEOTIDE SEQUENCE [LARGE SCALE GENOMIC DNA]</scope>
    <source>
        <strain evidence="3 4">CL-ES2</strain>
    </source>
</reference>
<dbReference type="AlphaFoldDB" id="A0A4U7N7R3"/>
<comment type="caution">
    <text evidence="3">The sequence shown here is derived from an EMBL/GenBank/DDBJ whole genome shotgun (WGS) entry which is preliminary data.</text>
</comment>
<dbReference type="Proteomes" id="UP000306575">
    <property type="component" value="Unassembled WGS sequence"/>
</dbReference>
<keyword evidence="1" id="KW-0732">Signal</keyword>
<organism evidence="3 4">
    <name type="scientific">Shimia litoralis</name>
    <dbReference type="NCBI Taxonomy" id="420403"/>
    <lineage>
        <taxon>Bacteria</taxon>
        <taxon>Pseudomonadati</taxon>
        <taxon>Pseudomonadota</taxon>
        <taxon>Alphaproteobacteria</taxon>
        <taxon>Rhodobacterales</taxon>
        <taxon>Roseobacteraceae</taxon>
    </lineage>
</organism>
<feature type="signal peptide" evidence="1">
    <location>
        <begin position="1"/>
        <end position="20"/>
    </location>
</feature>
<proteinExistence type="predicted"/>
<keyword evidence="4" id="KW-1185">Reference proteome</keyword>
<protein>
    <recommendedName>
        <fullName evidence="2">NAD glycohydrolase translocation F5/8 type C domain-containing protein</fullName>
    </recommendedName>
</protein>
<gene>
    <name evidence="3" type="ORF">FAP39_03625</name>
</gene>
<accession>A0A4U7N7R3</accession>
<evidence type="ECO:0000313" key="3">
    <source>
        <dbReference type="EMBL" id="TKZ21703.1"/>
    </source>
</evidence>
<evidence type="ECO:0000256" key="1">
    <source>
        <dbReference type="SAM" id="SignalP"/>
    </source>
</evidence>
<feature type="domain" description="NAD glycohydrolase translocation F5/8 type C" evidence="2">
    <location>
        <begin position="36"/>
        <end position="175"/>
    </location>
</feature>
<evidence type="ECO:0000313" key="4">
    <source>
        <dbReference type="Proteomes" id="UP000306575"/>
    </source>
</evidence>
<feature type="chain" id="PRO_5020402467" description="NAD glycohydrolase translocation F5/8 type C domain-containing protein" evidence="1">
    <location>
        <begin position="21"/>
        <end position="181"/>
    </location>
</feature>
<evidence type="ECO:0000259" key="2">
    <source>
        <dbReference type="Pfam" id="PF25302"/>
    </source>
</evidence>
<dbReference type="InterPro" id="IPR057561">
    <property type="entry name" value="NADase_transloc"/>
</dbReference>